<feature type="region of interest" description="Disordered" evidence="1">
    <location>
        <begin position="1"/>
        <end position="35"/>
    </location>
</feature>
<name>A0A2P6SNC0_ROSCH</name>
<keyword evidence="3" id="KW-1185">Reference proteome</keyword>
<reference evidence="2 3" key="1">
    <citation type="journal article" date="2018" name="Nat. Genet.">
        <title>The Rosa genome provides new insights in the design of modern roses.</title>
        <authorList>
            <person name="Bendahmane M."/>
        </authorList>
    </citation>
    <scope>NUCLEOTIDE SEQUENCE [LARGE SCALE GENOMIC DNA]</scope>
    <source>
        <strain evidence="3">cv. Old Blush</strain>
    </source>
</reference>
<feature type="compositionally biased region" description="Gly residues" evidence="1">
    <location>
        <begin position="1"/>
        <end position="14"/>
    </location>
</feature>
<dbReference type="Proteomes" id="UP000238479">
    <property type="component" value="Chromosome 1"/>
</dbReference>
<evidence type="ECO:0000313" key="2">
    <source>
        <dbReference type="EMBL" id="PRQ60177.1"/>
    </source>
</evidence>
<protein>
    <submittedName>
        <fullName evidence="2">Putative transcription factor interactor and regulator CCHC(Zn) family</fullName>
    </submittedName>
</protein>
<dbReference type="AlphaFoldDB" id="A0A2P6SNC0"/>
<evidence type="ECO:0000256" key="1">
    <source>
        <dbReference type="SAM" id="MobiDB-lite"/>
    </source>
</evidence>
<evidence type="ECO:0000313" key="3">
    <source>
        <dbReference type="Proteomes" id="UP000238479"/>
    </source>
</evidence>
<sequence length="106" mass="11885">MARGGGAMGRGGGANPPRELPQRAQRAPQLKGGNHNDMCHRCGSSEHWFKRCKASEQLASRYRAYMDLREQEVYLAEEEENGGDVNLTMEDFKAEDEVHKDAADFD</sequence>
<accession>A0A2P6SNC0</accession>
<dbReference type="EMBL" id="PDCK01000039">
    <property type="protein sequence ID" value="PRQ60177.1"/>
    <property type="molecule type" value="Genomic_DNA"/>
</dbReference>
<dbReference type="Gramene" id="PRQ60177">
    <property type="protein sequence ID" value="PRQ60177"/>
    <property type="gene ID" value="RchiOBHm_Chr1g0378351"/>
</dbReference>
<organism evidence="2 3">
    <name type="scientific">Rosa chinensis</name>
    <name type="common">China rose</name>
    <dbReference type="NCBI Taxonomy" id="74649"/>
    <lineage>
        <taxon>Eukaryota</taxon>
        <taxon>Viridiplantae</taxon>
        <taxon>Streptophyta</taxon>
        <taxon>Embryophyta</taxon>
        <taxon>Tracheophyta</taxon>
        <taxon>Spermatophyta</taxon>
        <taxon>Magnoliopsida</taxon>
        <taxon>eudicotyledons</taxon>
        <taxon>Gunneridae</taxon>
        <taxon>Pentapetalae</taxon>
        <taxon>rosids</taxon>
        <taxon>fabids</taxon>
        <taxon>Rosales</taxon>
        <taxon>Rosaceae</taxon>
        <taxon>Rosoideae</taxon>
        <taxon>Rosoideae incertae sedis</taxon>
        <taxon>Rosa</taxon>
    </lineage>
</organism>
<proteinExistence type="predicted"/>
<gene>
    <name evidence="2" type="ORF">RchiOBHm_Chr1g0378351</name>
</gene>
<comment type="caution">
    <text evidence="2">The sequence shown here is derived from an EMBL/GenBank/DDBJ whole genome shotgun (WGS) entry which is preliminary data.</text>
</comment>